<name>A0AAD7UIR0_9STRA</name>
<feature type="binding site" evidence="7">
    <location>
        <position position="191"/>
    </location>
    <ligand>
        <name>5-hydroxyisourate</name>
        <dbReference type="ChEBI" id="CHEBI:18072"/>
    </ligand>
</feature>
<feature type="binding site" evidence="7">
    <location>
        <position position="262"/>
    </location>
    <ligand>
        <name>5-hydroxyisourate</name>
        <dbReference type="ChEBI" id="CHEBI:18072"/>
    </ligand>
</feature>
<feature type="binding site" evidence="7">
    <location>
        <position position="262"/>
    </location>
    <ligand>
        <name>O2</name>
        <dbReference type="ChEBI" id="CHEBI:15379"/>
    </ligand>
</feature>
<feature type="binding site" evidence="7">
    <location>
        <position position="82"/>
    </location>
    <ligand>
        <name>5-hydroxyisourate</name>
        <dbReference type="ChEBI" id="CHEBI:18072"/>
    </ligand>
</feature>
<dbReference type="GO" id="GO:0004846">
    <property type="term" value="F:urate oxidase activity"/>
    <property type="evidence" value="ECO:0007669"/>
    <property type="project" value="UniProtKB-EC"/>
</dbReference>
<feature type="active site" description="Charge relay system" evidence="6">
    <location>
        <position position="81"/>
    </location>
</feature>
<evidence type="ECO:0000256" key="1">
    <source>
        <dbReference type="ARBA" id="ARBA00004831"/>
    </source>
</evidence>
<dbReference type="Gene3D" id="3.10.270.10">
    <property type="entry name" value="Urate Oxidase"/>
    <property type="match status" value="1"/>
</dbReference>
<feature type="binding site" evidence="7">
    <location>
        <position position="81"/>
    </location>
    <ligand>
        <name>urate</name>
        <dbReference type="ChEBI" id="CHEBI:17775"/>
    </ligand>
</feature>
<comment type="subcellular location">
    <subcellularLocation>
        <location evidence="5">Peroxisome</location>
    </subcellularLocation>
</comment>
<evidence type="ECO:0000313" key="9">
    <source>
        <dbReference type="EMBL" id="KAJ8605833.1"/>
    </source>
</evidence>
<feature type="binding site" evidence="7">
    <location>
        <position position="82"/>
    </location>
    <ligand>
        <name>urate</name>
        <dbReference type="ChEBI" id="CHEBI:17775"/>
    </ligand>
</feature>
<evidence type="ECO:0000256" key="3">
    <source>
        <dbReference type="ARBA" id="ARBA00022631"/>
    </source>
</evidence>
<feature type="binding site" evidence="7">
    <location>
        <position position="236"/>
    </location>
    <ligand>
        <name>urate</name>
        <dbReference type="ChEBI" id="CHEBI:17775"/>
    </ligand>
</feature>
<dbReference type="GO" id="GO:0019628">
    <property type="term" value="P:urate catabolic process"/>
    <property type="evidence" value="ECO:0007669"/>
    <property type="project" value="TreeGrafter"/>
</dbReference>
<feature type="binding site" evidence="7">
    <location>
        <position position="191"/>
    </location>
    <ligand>
        <name>urate</name>
        <dbReference type="ChEBI" id="CHEBI:17775"/>
    </ligand>
</feature>
<evidence type="ECO:0000256" key="7">
    <source>
        <dbReference type="PIRSR" id="PIRSR000241-2"/>
    </source>
</evidence>
<keyword evidence="3 5" id="KW-0659">Purine metabolism</keyword>
<evidence type="ECO:0000256" key="8">
    <source>
        <dbReference type="RuleBase" id="RU004455"/>
    </source>
</evidence>
<dbReference type="EMBL" id="JAQMWT010000309">
    <property type="protein sequence ID" value="KAJ8605833.1"/>
    <property type="molecule type" value="Genomic_DNA"/>
</dbReference>
<comment type="catalytic activity">
    <reaction evidence="5 8">
        <text>urate + O2 + H2O = 5-hydroxyisourate + H2O2</text>
        <dbReference type="Rhea" id="RHEA:21368"/>
        <dbReference type="ChEBI" id="CHEBI:15377"/>
        <dbReference type="ChEBI" id="CHEBI:15379"/>
        <dbReference type="ChEBI" id="CHEBI:16240"/>
        <dbReference type="ChEBI" id="CHEBI:17775"/>
        <dbReference type="ChEBI" id="CHEBI:18072"/>
        <dbReference type="EC" id="1.7.3.3"/>
    </reaction>
</comment>
<dbReference type="AlphaFoldDB" id="A0AAD7UIR0"/>
<feature type="active site" description="Charge relay system" evidence="6">
    <location>
        <position position="264"/>
    </location>
</feature>
<accession>A0AAD7UIR0</accession>
<dbReference type="PANTHER" id="PTHR42874">
    <property type="entry name" value="URICASE"/>
    <property type="match status" value="1"/>
</dbReference>
<dbReference type="EC" id="1.7.3.3" evidence="5 8"/>
<keyword evidence="10" id="KW-1185">Reference proteome</keyword>
<dbReference type="Proteomes" id="UP001230188">
    <property type="component" value="Unassembled WGS sequence"/>
</dbReference>
<feature type="binding site" evidence="7">
    <location>
        <position position="262"/>
    </location>
    <ligand>
        <name>urate</name>
        <dbReference type="ChEBI" id="CHEBI:17775"/>
    </ligand>
</feature>
<evidence type="ECO:0000256" key="2">
    <source>
        <dbReference type="ARBA" id="ARBA00009760"/>
    </source>
</evidence>
<feature type="binding site" evidence="7">
    <location>
        <position position="236"/>
    </location>
    <ligand>
        <name>5-hydroxyisourate</name>
        <dbReference type="ChEBI" id="CHEBI:18072"/>
    </ligand>
</feature>
<evidence type="ECO:0000256" key="5">
    <source>
        <dbReference type="PIRNR" id="PIRNR000241"/>
    </source>
</evidence>
<dbReference type="PANTHER" id="PTHR42874:SF1">
    <property type="entry name" value="URICASE"/>
    <property type="match status" value="1"/>
</dbReference>
<proteinExistence type="inferred from homology"/>
<organism evidence="9 10">
    <name type="scientific">Chrysophaeum taylorii</name>
    <dbReference type="NCBI Taxonomy" id="2483200"/>
    <lineage>
        <taxon>Eukaryota</taxon>
        <taxon>Sar</taxon>
        <taxon>Stramenopiles</taxon>
        <taxon>Ochrophyta</taxon>
        <taxon>Pelagophyceae</taxon>
        <taxon>Pelagomonadales</taxon>
        <taxon>Pelagomonadaceae</taxon>
        <taxon>Chrysophaeum</taxon>
    </lineage>
</organism>
<gene>
    <name evidence="9" type="ORF">CTAYLR_000608</name>
</gene>
<comment type="caution">
    <text evidence="9">The sequence shown here is derived from an EMBL/GenBank/DDBJ whole genome shotgun (WGS) entry which is preliminary data.</text>
</comment>
<dbReference type="Pfam" id="PF01014">
    <property type="entry name" value="Uricase"/>
    <property type="match status" value="2"/>
</dbReference>
<comment type="function">
    <text evidence="5 8">Catalyzes the oxidation of uric acid to 5-hydroxyisourate, which is further processed to form (S)-allantoin.</text>
</comment>
<dbReference type="SUPFAM" id="SSF55620">
    <property type="entry name" value="Tetrahydrobiopterin biosynthesis enzymes-like"/>
    <property type="match status" value="2"/>
</dbReference>
<keyword evidence="5" id="KW-0576">Peroxisome</keyword>
<dbReference type="InterPro" id="IPR002042">
    <property type="entry name" value="Uricase"/>
</dbReference>
<dbReference type="GO" id="GO:0005777">
    <property type="term" value="C:peroxisome"/>
    <property type="evidence" value="ECO:0007669"/>
    <property type="project" value="UniProtKB-SubCell"/>
</dbReference>
<evidence type="ECO:0000256" key="6">
    <source>
        <dbReference type="PIRSR" id="PIRSR000241-1"/>
    </source>
</evidence>
<reference evidence="9" key="1">
    <citation type="submission" date="2023-01" db="EMBL/GenBank/DDBJ databases">
        <title>Metagenome sequencing of chrysophaentin producing Chrysophaeum taylorii.</title>
        <authorList>
            <person name="Davison J."/>
            <person name="Bewley C."/>
        </authorList>
    </citation>
    <scope>NUCLEOTIDE SEQUENCE</scope>
    <source>
        <strain evidence="9">NIES-1699</strain>
    </source>
</reference>
<sequence length="301" mass="33612">MFRRALLATLPPSAATAVCGEEQRLRSRDYRLAEHHHGKTRVRVLIRGASNQIAEYNVTTCLWGPYEHVFTKGDNTDLVATDTQKNLVYVVAKDKPETPEDFGLALAEKLLSYRALRKVEVRVEEVAWQRHNNHDHAFLRGAEVCKATVVSDRRRTSVESEAGFTFIKPSKSGFEGFMRDAYTLLPETRERCLASELRATWGCEGDFKKTRNDVLAVLKDGLFGPPKTGVYSPSLQNTIYDAACLVLDRVPGVSYVSIDTPNLHYLPAKILDALPGTSFSDDVFIPTSEPSGTIFCSVSRR</sequence>
<feature type="binding site" evidence="7">
    <location>
        <position position="174"/>
    </location>
    <ligand>
        <name>urate</name>
        <dbReference type="ChEBI" id="CHEBI:17775"/>
    </ligand>
</feature>
<feature type="active site" description="Charge relay system" evidence="6">
    <location>
        <position position="39"/>
    </location>
</feature>
<comment type="similarity">
    <text evidence="2 5 8">Belongs to the uricase family.</text>
</comment>
<feature type="binding site" evidence="7">
    <location>
        <position position="81"/>
    </location>
    <ligand>
        <name>O2</name>
        <dbReference type="ChEBI" id="CHEBI:15379"/>
    </ligand>
</feature>
<dbReference type="PIRSF" id="PIRSF000241">
    <property type="entry name" value="Urate_oxidase"/>
    <property type="match status" value="1"/>
</dbReference>
<feature type="binding site" evidence="7">
    <location>
        <position position="174"/>
    </location>
    <ligand>
        <name>5-hydroxyisourate</name>
        <dbReference type="ChEBI" id="CHEBI:18072"/>
    </ligand>
</feature>
<keyword evidence="4 5" id="KW-0560">Oxidoreductase</keyword>
<dbReference type="NCBIfam" id="TIGR03383">
    <property type="entry name" value="urate_oxi"/>
    <property type="match status" value="1"/>
</dbReference>
<evidence type="ECO:0000256" key="4">
    <source>
        <dbReference type="ARBA" id="ARBA00023002"/>
    </source>
</evidence>
<dbReference type="GO" id="GO:0006145">
    <property type="term" value="P:purine nucleobase catabolic process"/>
    <property type="evidence" value="ECO:0007669"/>
    <property type="project" value="TreeGrafter"/>
</dbReference>
<dbReference type="PRINTS" id="PR00093">
    <property type="entry name" value="URICASE"/>
</dbReference>
<comment type="pathway">
    <text evidence="1 5">Purine metabolism; urate degradation; (S)-allantoin from urate: step 1/3.</text>
</comment>
<evidence type="ECO:0000313" key="10">
    <source>
        <dbReference type="Proteomes" id="UP001230188"/>
    </source>
</evidence>
<feature type="binding site" evidence="7">
    <location>
        <position position="81"/>
    </location>
    <ligand>
        <name>5-hydroxyisourate</name>
        <dbReference type="ChEBI" id="CHEBI:18072"/>
    </ligand>
</feature>
<protein>
    <recommendedName>
        <fullName evidence="5 8">Uricase</fullName>
        <ecNumber evidence="5 8">1.7.3.3</ecNumber>
    </recommendedName>
    <alternativeName>
        <fullName evidence="5">Urate oxidase</fullName>
    </alternativeName>
</protein>